<name>A0A2G9WSA7_9HYPH</name>
<proteinExistence type="predicted"/>
<dbReference type="OrthoDB" id="8450098at2"/>
<dbReference type="EMBL" id="NQVN01000017">
    <property type="protein sequence ID" value="PIO97544.1"/>
    <property type="molecule type" value="Genomic_DNA"/>
</dbReference>
<sequence>MVVSYKGDREMNWRPAHEAHAIERANFSLFFQEEIPAKALNGAVDSITEKVLSLGFAPVVPPPPNNVFVVNIGSAVVQPQVEGRGFQLNRSGELIEELIFQKGFIAYSTTRYTRWKDVIGRIADLISPVAEKYISISNVMSLKLEYYDRFVFEGEPGLADFGGALSAGSKYLPEFYRDMKDLWHSHVGYFVPAKGGYKRLININVDALDVVPKGAEPTDPKNSRRSVGIYTMAEDRFWSEIPPVQPSSMREILTFADEMHLALKQTLAEVISPPLVDSISLNPKEG</sequence>
<dbReference type="Proteomes" id="UP000231070">
    <property type="component" value="Unassembled WGS sequence"/>
</dbReference>
<evidence type="ECO:0000313" key="1">
    <source>
        <dbReference type="EMBL" id="PIO97544.1"/>
    </source>
</evidence>
<dbReference type="NCBIfam" id="TIGR04255">
    <property type="entry name" value="sporadTIGR04255"/>
    <property type="match status" value="1"/>
</dbReference>
<accession>A0A2G9WSA7</accession>
<reference evidence="1 2" key="1">
    <citation type="submission" date="2017-08" db="EMBL/GenBank/DDBJ databases">
        <title>Pleomorphomonas carboxidotrophicus sp. nov., a new mesophilic hydrogenogenic carboxidotroph.</title>
        <authorList>
            <person name="Esquivel-Elizondo S."/>
            <person name="Krajmalnik-Brown R."/>
            <person name="Maldonado J."/>
        </authorList>
    </citation>
    <scope>NUCLEOTIDE SEQUENCE [LARGE SCALE GENOMIC DNA]</scope>
    <source>
        <strain evidence="1 2">SVCO-16</strain>
    </source>
</reference>
<comment type="caution">
    <text evidence="1">The sequence shown here is derived from an EMBL/GenBank/DDBJ whole genome shotgun (WGS) entry which is preliminary data.</text>
</comment>
<evidence type="ECO:0000313" key="2">
    <source>
        <dbReference type="Proteomes" id="UP000231070"/>
    </source>
</evidence>
<dbReference type="AlphaFoldDB" id="A0A2G9WSA7"/>
<dbReference type="InterPro" id="IPR026349">
    <property type="entry name" value="CHP04255"/>
</dbReference>
<gene>
    <name evidence="1" type="ORF">CJ014_20085</name>
</gene>
<protein>
    <recommendedName>
        <fullName evidence="3">TIGR04255 family protein</fullName>
    </recommendedName>
</protein>
<evidence type="ECO:0008006" key="3">
    <source>
        <dbReference type="Google" id="ProtNLM"/>
    </source>
</evidence>
<organism evidence="1 2">
    <name type="scientific">Pleomorphomonas carboxyditropha</name>
    <dbReference type="NCBI Taxonomy" id="2023338"/>
    <lineage>
        <taxon>Bacteria</taxon>
        <taxon>Pseudomonadati</taxon>
        <taxon>Pseudomonadota</taxon>
        <taxon>Alphaproteobacteria</taxon>
        <taxon>Hyphomicrobiales</taxon>
        <taxon>Pleomorphomonadaceae</taxon>
        <taxon>Pleomorphomonas</taxon>
    </lineage>
</organism>
<keyword evidence="2" id="KW-1185">Reference proteome</keyword>